<protein>
    <submittedName>
        <fullName evidence="1">Uncharacterized protein</fullName>
    </submittedName>
</protein>
<name>A0ACB8FHW5_9SAUR</name>
<evidence type="ECO:0000313" key="1">
    <source>
        <dbReference type="EMBL" id="KAH8005008.1"/>
    </source>
</evidence>
<proteinExistence type="predicted"/>
<accession>A0ACB8FHW5</accession>
<dbReference type="EMBL" id="CM037617">
    <property type="protein sequence ID" value="KAH8005008.1"/>
    <property type="molecule type" value="Genomic_DNA"/>
</dbReference>
<gene>
    <name evidence="1" type="ORF">K3G42_022198</name>
</gene>
<comment type="caution">
    <text evidence="1">The sequence shown here is derived from an EMBL/GenBank/DDBJ whole genome shotgun (WGS) entry which is preliminary data.</text>
</comment>
<organism evidence="1 2">
    <name type="scientific">Sphaerodactylus townsendi</name>
    <dbReference type="NCBI Taxonomy" id="933632"/>
    <lineage>
        <taxon>Eukaryota</taxon>
        <taxon>Metazoa</taxon>
        <taxon>Chordata</taxon>
        <taxon>Craniata</taxon>
        <taxon>Vertebrata</taxon>
        <taxon>Euteleostomi</taxon>
        <taxon>Lepidosauria</taxon>
        <taxon>Squamata</taxon>
        <taxon>Bifurcata</taxon>
        <taxon>Gekkota</taxon>
        <taxon>Sphaerodactylidae</taxon>
        <taxon>Sphaerodactylus</taxon>
    </lineage>
</organism>
<dbReference type="Proteomes" id="UP000827872">
    <property type="component" value="Linkage Group LG04"/>
</dbReference>
<reference evidence="1" key="1">
    <citation type="submission" date="2021-08" db="EMBL/GenBank/DDBJ databases">
        <title>The first chromosome-level gecko genome reveals the dynamic sex chromosomes of Neotropical dwarf geckos (Sphaerodactylidae: Sphaerodactylus).</title>
        <authorList>
            <person name="Pinto B.J."/>
            <person name="Keating S.E."/>
            <person name="Gamble T."/>
        </authorList>
    </citation>
    <scope>NUCLEOTIDE SEQUENCE</scope>
    <source>
        <strain evidence="1">TG3544</strain>
    </source>
</reference>
<sequence length="273" mass="28779">MLPLPRSSPGFPYPLRCSQRRPNCLLCPPLASLAAGQVPSARSAAAARGMNGLPRSSLPQWRSLIGVGEGLMACPSPPPTAGDTLLALSAMVGGGPTARPVPRPPRTGSGESAFLAEVASLSSACLANGGVGGLPSLLHCDRATRWCGVADVDCGPLHCALDISLHSYLRTTSCPAWVRFPSSFPVLPSSGRSCWRDMSSAGPGPLVGVDVARRKIYRAVSRFVLAGSSRSIAHSSISFRDPAFYRDDGVHLSDPGMGRWLHSIWAAWREWLG</sequence>
<evidence type="ECO:0000313" key="2">
    <source>
        <dbReference type="Proteomes" id="UP000827872"/>
    </source>
</evidence>
<keyword evidence="2" id="KW-1185">Reference proteome</keyword>